<dbReference type="SMART" id="SM00304">
    <property type="entry name" value="HAMP"/>
    <property type="match status" value="1"/>
</dbReference>
<feature type="domain" description="Methyl-accepting transducer" evidence="8">
    <location>
        <begin position="273"/>
        <end position="530"/>
    </location>
</feature>
<dbReference type="PANTHER" id="PTHR32089:SF112">
    <property type="entry name" value="LYSOZYME-LIKE PROTEIN-RELATED"/>
    <property type="match status" value="1"/>
</dbReference>
<dbReference type="KEGG" id="blen:NCTC4824_03484"/>
<keyword evidence="7" id="KW-1133">Transmembrane helix</keyword>
<dbReference type="EMBL" id="LS483476">
    <property type="protein sequence ID" value="SQI61916.1"/>
    <property type="molecule type" value="Genomic_DNA"/>
</dbReference>
<dbReference type="InterPro" id="IPR024478">
    <property type="entry name" value="HlyB_4HB_MCP"/>
</dbReference>
<dbReference type="PRINTS" id="PR00260">
    <property type="entry name" value="CHEMTRNSDUCR"/>
</dbReference>
<evidence type="ECO:0000256" key="3">
    <source>
        <dbReference type="ARBA" id="ARBA00023136"/>
    </source>
</evidence>
<dbReference type="PROSITE" id="PS50111">
    <property type="entry name" value="CHEMOTAXIS_TRANSDUC_2"/>
    <property type="match status" value="1"/>
</dbReference>
<dbReference type="STRING" id="1348624.GCA_001591545_02297"/>
<evidence type="ECO:0000256" key="1">
    <source>
        <dbReference type="ARBA" id="ARBA00004236"/>
    </source>
</evidence>
<dbReference type="CDD" id="cd11386">
    <property type="entry name" value="MCP_signal"/>
    <property type="match status" value="1"/>
</dbReference>
<dbReference type="Pfam" id="PF00015">
    <property type="entry name" value="MCPsignal"/>
    <property type="match status" value="1"/>
</dbReference>
<feature type="transmembrane region" description="Helical" evidence="7">
    <location>
        <begin position="177"/>
        <end position="200"/>
    </location>
</feature>
<sequence length="560" mass="61020">MKTIKIKIISGFVVVISLVMIMGVINFISTQITNQKAAIVVDDELPLLNLYEAINFNMNERTSLARGYLLYDQKAYYNAFTSATDDIRVLEKQLIALSPHKSTQELVDRVHAWEQLMDKQVFSQYDNEDKERAIDNFRKIVEPVGLQLRTTLNELATTRVENISTSGEDIIKSGSRAAIISIGLTVGIIVIGIAVALFIANSLSRPIVRVVKRMKSIADGDLTHEDLKTRSKDEVGVLIHAVNDMNKQIREMAVEIGTASKKVTNRSKGLSQSAMEVNISSEQVAVTMKELALASESEAQSAAQLVDSMGLLSDNIHDANEHGRQANLVTDEVLEFIVKGNTAMNESVSMMKVIDENVKVAVKKVGKLDKHSNEISQLVNVISDIAEQTNLLALNAAIEAARAGEFGKGFAVVADEVKKLAEQVAKSVSNITGIVSTIQIETNDVVDSLHDSFEHVELGTKQIEATGLAFESISQAVHQVVKQIQIISADLTEIAGNSEIMNHSIANIAAITEEASAGIEETAASASETTNSMNKIVENVESLSEVAVNLDHLIRRFKVS</sequence>
<dbReference type="GO" id="GO:0005886">
    <property type="term" value="C:plasma membrane"/>
    <property type="evidence" value="ECO:0007669"/>
    <property type="project" value="UniProtKB-SubCell"/>
</dbReference>
<dbReference type="Gene3D" id="1.10.287.950">
    <property type="entry name" value="Methyl-accepting chemotaxis protein"/>
    <property type="match status" value="1"/>
</dbReference>
<dbReference type="PANTHER" id="PTHR32089">
    <property type="entry name" value="METHYL-ACCEPTING CHEMOTAXIS PROTEIN MCPB"/>
    <property type="match status" value="1"/>
</dbReference>
<keyword evidence="7" id="KW-0812">Transmembrane</keyword>
<dbReference type="InterPro" id="IPR003660">
    <property type="entry name" value="HAMP_dom"/>
</dbReference>
<evidence type="ECO:0000313" key="11">
    <source>
        <dbReference type="Proteomes" id="UP000249134"/>
    </source>
</evidence>
<dbReference type="RefSeq" id="WP_066141671.1">
    <property type="nucleotide sequence ID" value="NZ_CBCSGM010000003.1"/>
</dbReference>
<dbReference type="SUPFAM" id="SSF58104">
    <property type="entry name" value="Methyl-accepting chemotaxis protein (MCP) signaling domain"/>
    <property type="match status" value="1"/>
</dbReference>
<feature type="transmembrane region" description="Helical" evidence="7">
    <location>
        <begin position="6"/>
        <end position="28"/>
    </location>
</feature>
<organism evidence="10 11">
    <name type="scientific">Lederbergia lenta</name>
    <name type="common">Bacillus lentus</name>
    <dbReference type="NCBI Taxonomy" id="1467"/>
    <lineage>
        <taxon>Bacteria</taxon>
        <taxon>Bacillati</taxon>
        <taxon>Bacillota</taxon>
        <taxon>Bacilli</taxon>
        <taxon>Bacillales</taxon>
        <taxon>Bacillaceae</taxon>
        <taxon>Lederbergia</taxon>
    </lineage>
</organism>
<dbReference type="CDD" id="cd06225">
    <property type="entry name" value="HAMP"/>
    <property type="match status" value="1"/>
</dbReference>
<keyword evidence="2" id="KW-1003">Cell membrane</keyword>
<keyword evidence="3 7" id="KW-0472">Membrane</keyword>
<protein>
    <submittedName>
        <fullName evidence="10">Methyl-accepting chemotaxis sensory transducer with Cache sensor</fullName>
    </submittedName>
</protein>
<dbReference type="Pfam" id="PF00672">
    <property type="entry name" value="HAMP"/>
    <property type="match status" value="1"/>
</dbReference>
<dbReference type="Proteomes" id="UP000249134">
    <property type="component" value="Chromosome 1"/>
</dbReference>
<dbReference type="InterPro" id="IPR004090">
    <property type="entry name" value="Chemotax_Me-accpt_rcpt"/>
</dbReference>
<dbReference type="GO" id="GO:0006935">
    <property type="term" value="P:chemotaxis"/>
    <property type="evidence" value="ECO:0007669"/>
    <property type="project" value="InterPro"/>
</dbReference>
<feature type="domain" description="HAMP" evidence="9">
    <location>
        <begin position="201"/>
        <end position="254"/>
    </location>
</feature>
<dbReference type="InterPro" id="IPR004089">
    <property type="entry name" value="MCPsignal_dom"/>
</dbReference>
<comment type="similarity">
    <text evidence="5">Belongs to the methyl-accepting chemotaxis (MCP) protein family.</text>
</comment>
<evidence type="ECO:0000256" key="5">
    <source>
        <dbReference type="ARBA" id="ARBA00029447"/>
    </source>
</evidence>
<comment type="subcellular location">
    <subcellularLocation>
        <location evidence="1">Cell membrane</location>
    </subcellularLocation>
</comment>
<evidence type="ECO:0000256" key="4">
    <source>
        <dbReference type="ARBA" id="ARBA00023224"/>
    </source>
</evidence>
<dbReference type="PROSITE" id="PS50885">
    <property type="entry name" value="HAMP"/>
    <property type="match status" value="1"/>
</dbReference>
<dbReference type="GO" id="GO:0004888">
    <property type="term" value="F:transmembrane signaling receptor activity"/>
    <property type="evidence" value="ECO:0007669"/>
    <property type="project" value="InterPro"/>
</dbReference>
<keyword evidence="4 6" id="KW-0807">Transducer</keyword>
<keyword evidence="11" id="KW-1185">Reference proteome</keyword>
<dbReference type="SMART" id="SM00283">
    <property type="entry name" value="MA"/>
    <property type="match status" value="1"/>
</dbReference>
<accession>A0A2X4WCR1</accession>
<evidence type="ECO:0000259" key="9">
    <source>
        <dbReference type="PROSITE" id="PS50885"/>
    </source>
</evidence>
<gene>
    <name evidence="10" type="primary">mcpA_5</name>
    <name evidence="10" type="ORF">NCTC4824_03484</name>
</gene>
<dbReference type="AlphaFoldDB" id="A0A2X4WCR1"/>
<dbReference type="GO" id="GO:0007165">
    <property type="term" value="P:signal transduction"/>
    <property type="evidence" value="ECO:0007669"/>
    <property type="project" value="UniProtKB-KW"/>
</dbReference>
<name>A0A2X4WCR1_LEDLE</name>
<evidence type="ECO:0000256" key="7">
    <source>
        <dbReference type="SAM" id="Phobius"/>
    </source>
</evidence>
<proteinExistence type="inferred from homology"/>
<evidence type="ECO:0000259" key="8">
    <source>
        <dbReference type="PROSITE" id="PS50111"/>
    </source>
</evidence>
<evidence type="ECO:0000256" key="6">
    <source>
        <dbReference type="PROSITE-ProRule" id="PRU00284"/>
    </source>
</evidence>
<evidence type="ECO:0000313" key="10">
    <source>
        <dbReference type="EMBL" id="SQI61916.1"/>
    </source>
</evidence>
<reference evidence="10 11" key="1">
    <citation type="submission" date="2018-06" db="EMBL/GenBank/DDBJ databases">
        <authorList>
            <consortium name="Pathogen Informatics"/>
            <person name="Doyle S."/>
        </authorList>
    </citation>
    <scope>NUCLEOTIDE SEQUENCE [LARGE SCALE GENOMIC DNA]</scope>
    <source>
        <strain evidence="10 11">NCTC4824</strain>
    </source>
</reference>
<dbReference type="Gene3D" id="6.10.340.10">
    <property type="match status" value="1"/>
</dbReference>
<evidence type="ECO:0000256" key="2">
    <source>
        <dbReference type="ARBA" id="ARBA00022475"/>
    </source>
</evidence>
<dbReference type="Pfam" id="PF12729">
    <property type="entry name" value="4HB_MCP_1"/>
    <property type="match status" value="1"/>
</dbReference>